<dbReference type="GO" id="GO:0004114">
    <property type="term" value="F:3',5'-cyclic-nucleotide phosphodiesterase activity"/>
    <property type="evidence" value="ECO:0007669"/>
    <property type="project" value="InterPro"/>
</dbReference>
<dbReference type="Pfam" id="PF00233">
    <property type="entry name" value="PDEase_I"/>
    <property type="match status" value="1"/>
</dbReference>
<evidence type="ECO:0000259" key="5">
    <source>
        <dbReference type="PROSITE" id="PS51845"/>
    </source>
</evidence>
<evidence type="ECO:0000256" key="1">
    <source>
        <dbReference type="ARBA" id="ARBA00022723"/>
    </source>
</evidence>
<dbReference type="CDD" id="cd00077">
    <property type="entry name" value="HDc"/>
    <property type="match status" value="1"/>
</dbReference>
<proteinExistence type="inferred from homology"/>
<evidence type="ECO:0000256" key="4">
    <source>
        <dbReference type="SAM" id="MobiDB-lite"/>
    </source>
</evidence>
<keyword evidence="1 3" id="KW-0479">Metal-binding</keyword>
<evidence type="ECO:0000256" key="3">
    <source>
        <dbReference type="RuleBase" id="RU363067"/>
    </source>
</evidence>
<dbReference type="InterPro" id="IPR023174">
    <property type="entry name" value="PDEase_CS"/>
</dbReference>
<sequence length="721" mass="78390">MPARTHDAAVAAHGEGLDGAGRRPACDFDLPAPEAAPKQDRHRAASGFAGETPRLLSTHRAHMADNTARRRSVDVGGLALALSDERRGHGWGGWEETDCGETRYAEVLIDVRLHTETIVSQEGDQPPSWVDMNPDTRQRLIHSLSSWHFEPHKLPEEEILACSYILFEALFRIEHMYDAISVPLNCLATFLQHLRQLYRQGNSYHNFQHALDVFQAVYFFLYCAGVVPSVTILLEDGRTWERDKTQCDPLVSCLTHEDLFALYVAAVGHDVGHPGLTNAFMRNAKTPLSVVYDDKSVLEQMHYSLIMQIMRHNNLGFLLDRPLTGSTFRKLLLGAVLATDMGVHFDFMTEFANLLKGADFPELKRRVLVCQALIKCADISNPSRPYLVSQHWAAALESEWSSQLLLEKHLHLPLSVKPSDSRAGEANGQLWFNKTFARPLFELVAQGIPSMERFAHQTRENFALWQARAAELATEPLDDPDTVAGTPLAWPSQAPNDFLTAFPPALPPSFRLPEDPLYPSFYHPHHRFSSAEPSSSSDSTPSQYESCESSWPSPAFSPALDPSPALASPITALPPRLELQTLTSPHSRAPSVASTIPSSAGSLCSMTSEATAAIRAAYKASVRKKKSFHRASWNPSPTSFTPVPSPLSHAAPAAFGLGQGRSPVSPGGNGDSPMSLSAGSPSTGTLTPSPLTPEGNAAGPGPGPGPGAPVLLKTALVSASS</sequence>
<dbReference type="PANTHER" id="PTHR11347">
    <property type="entry name" value="CYCLIC NUCLEOTIDE PHOSPHODIESTERASE"/>
    <property type="match status" value="1"/>
</dbReference>
<feature type="region of interest" description="Disordered" evidence="4">
    <location>
        <begin position="529"/>
        <end position="558"/>
    </location>
</feature>
<feature type="compositionally biased region" description="Low complexity" evidence="4">
    <location>
        <begin position="530"/>
        <end position="558"/>
    </location>
</feature>
<comment type="cofactor">
    <cofactor evidence="3">
        <name>a divalent metal cation</name>
        <dbReference type="ChEBI" id="CHEBI:60240"/>
    </cofactor>
    <text evidence="3">Binds 2 divalent metal cations per subunit. Site 1 may preferentially bind zinc ions, while site 2 has a preference for magnesium and/or manganese ions.</text>
</comment>
<gene>
    <name evidence="6" type="ORF">BD311DRAFT_732691</name>
</gene>
<dbReference type="InterPro" id="IPR036971">
    <property type="entry name" value="PDEase_catalytic_dom_sf"/>
</dbReference>
<dbReference type="GO" id="GO:0046872">
    <property type="term" value="F:metal ion binding"/>
    <property type="evidence" value="ECO:0007669"/>
    <property type="project" value="UniProtKB-KW"/>
</dbReference>
<reference evidence="6" key="1">
    <citation type="submission" date="2019-01" db="EMBL/GenBank/DDBJ databases">
        <title>Draft genome sequences of three monokaryotic isolates of the white-rot basidiomycete fungus Dichomitus squalens.</title>
        <authorList>
            <consortium name="DOE Joint Genome Institute"/>
            <person name="Lopez S.C."/>
            <person name="Andreopoulos B."/>
            <person name="Pangilinan J."/>
            <person name="Lipzen A."/>
            <person name="Riley R."/>
            <person name="Ahrendt S."/>
            <person name="Ng V."/>
            <person name="Barry K."/>
            <person name="Daum C."/>
            <person name="Grigoriev I.V."/>
            <person name="Hilden K.S."/>
            <person name="Makela M.R."/>
            <person name="de Vries R.P."/>
        </authorList>
    </citation>
    <scope>NUCLEOTIDE SEQUENCE [LARGE SCALE GENOMIC DNA]</scope>
    <source>
        <strain evidence="6">OM18370.1</strain>
    </source>
</reference>
<dbReference type="PROSITE" id="PS00126">
    <property type="entry name" value="PDEASE_I_1"/>
    <property type="match status" value="1"/>
</dbReference>
<feature type="compositionally biased region" description="Low complexity" evidence="4">
    <location>
        <begin position="675"/>
        <end position="699"/>
    </location>
</feature>
<protein>
    <recommendedName>
        <fullName evidence="3">Phosphodiesterase</fullName>
        <ecNumber evidence="3">3.1.4.-</ecNumber>
    </recommendedName>
</protein>
<dbReference type="EC" id="3.1.4.-" evidence="3"/>
<comment type="similarity">
    <text evidence="3">Belongs to the cyclic nucleotide phosphodiesterase family.</text>
</comment>
<feature type="domain" description="PDEase" evidence="5">
    <location>
        <begin position="122"/>
        <end position="472"/>
    </location>
</feature>
<dbReference type="EMBL" id="ML143536">
    <property type="protein sequence ID" value="TBU22582.1"/>
    <property type="molecule type" value="Genomic_DNA"/>
</dbReference>
<dbReference type="Gene3D" id="1.10.1300.10">
    <property type="entry name" value="3'5'-cyclic nucleotide phosphodiesterase, catalytic domain"/>
    <property type="match status" value="1"/>
</dbReference>
<accession>A0A4Q9M9H8</accession>
<evidence type="ECO:0000256" key="2">
    <source>
        <dbReference type="ARBA" id="ARBA00022801"/>
    </source>
</evidence>
<evidence type="ECO:0000313" key="6">
    <source>
        <dbReference type="EMBL" id="TBU22582.1"/>
    </source>
</evidence>
<organism evidence="6">
    <name type="scientific">Dichomitus squalens</name>
    <dbReference type="NCBI Taxonomy" id="114155"/>
    <lineage>
        <taxon>Eukaryota</taxon>
        <taxon>Fungi</taxon>
        <taxon>Dikarya</taxon>
        <taxon>Basidiomycota</taxon>
        <taxon>Agaricomycotina</taxon>
        <taxon>Agaricomycetes</taxon>
        <taxon>Polyporales</taxon>
        <taxon>Polyporaceae</taxon>
        <taxon>Dichomitus</taxon>
    </lineage>
</organism>
<feature type="region of interest" description="Disordered" evidence="4">
    <location>
        <begin position="1"/>
        <end position="24"/>
    </location>
</feature>
<dbReference type="SMART" id="SM00471">
    <property type="entry name" value="HDc"/>
    <property type="match status" value="1"/>
</dbReference>
<dbReference type="PROSITE" id="PS51845">
    <property type="entry name" value="PDEASE_I_2"/>
    <property type="match status" value="1"/>
</dbReference>
<dbReference type="Proteomes" id="UP000292957">
    <property type="component" value="Unassembled WGS sequence"/>
</dbReference>
<dbReference type="OrthoDB" id="546632at2759"/>
<name>A0A4Q9M9H8_9APHY</name>
<feature type="region of interest" description="Disordered" evidence="4">
    <location>
        <begin position="583"/>
        <end position="602"/>
    </location>
</feature>
<dbReference type="SUPFAM" id="SSF109604">
    <property type="entry name" value="HD-domain/PDEase-like"/>
    <property type="match status" value="1"/>
</dbReference>
<dbReference type="AlphaFoldDB" id="A0A4Q9M9H8"/>
<dbReference type="InterPro" id="IPR002073">
    <property type="entry name" value="PDEase_catalytic_dom"/>
</dbReference>
<feature type="region of interest" description="Disordered" evidence="4">
    <location>
        <begin position="651"/>
        <end position="721"/>
    </location>
</feature>
<keyword evidence="2 3" id="KW-0378">Hydrolase</keyword>
<dbReference type="GO" id="GO:0007165">
    <property type="term" value="P:signal transduction"/>
    <property type="evidence" value="ECO:0007669"/>
    <property type="project" value="InterPro"/>
</dbReference>
<dbReference type="InterPro" id="IPR003607">
    <property type="entry name" value="HD/PDEase_dom"/>
</dbReference>